<sequence length="1141" mass="126350">MDLTLADVRGAFSATTYARAQEYVRQRRVLSVEQDGDVLNANVSGSERQVYRQEILVSKFHAGAGIDGVCSCPVGFNCKHVAAVLIDFVQGVSVPPLVTGNKSAAFNDLSAVPLSRTVTAWLERVESEAIGAQNIQAKIITGAKTAVAYRLVFALSPSYHGKKVLLHLCRARLRKNGELAAAQAVSDASRLLYDPPAYVQEQDHDLIGLFLAQSFSAYTYQANCEPTGKLGAQLLRLLVEQERLLWTNSLSDLNKGIAHPLQLSSARSAVLDWSEQRNGAESDLPVDTLRLGWRFALEPGAEDANDALNTLDYILPTEPPWYIDNLSCGELIFPQPPHGISINKLNELVLQAPLLYASNKLEVSQQLLAQGLADIIPLPDRVLETMRDDVLPQPMLVLDSVENAGDSSLLDFAQLYFRYDGDFVSAQFEPLLTRHSRAGFEKIVRNQAAENALQQTLFELGMFSSADGGHPLAALPGLFFLEDQSAWLAFAKEGVPQLLAQGWEIDQQPGYRFDLTEVEDWYAEIDQGNDQPGNPWFDLELGIVVNQKRLSLLPVLVDLIRHAPDDFNPQVLSERADSDELLVTLDDGVRVALPWGRIKPILNTLGELYFNDKTGDSVRLSALDAARLAELDGNLQLRWLGGERLRGMGQKLSAFGGVKQVVAPLGLQATLRDYQAQGLAWMQFLREYDLAGILADDMGLGKTIQTLAHILTEKEAGRLTAPALVIAPTSLMGNWQEEAARFAPALRVVVLQGKQRLERFEQIPQADLVLSTYALLPRDEERLREHAYHLLILDEAHYIKNARSKAAQSAALLRARHRLCLTGTPLENHLGELWAQFHFLLPGLLGDEKSFNRDFRHPIEKQGNQVRRTLLQRRIKPFLLRRTKDAVAKELPPKTEMVRSVELSGAQRDLYETVRLAMDKKVRDAIAKKGMARSHIVILEALLKLRQACCDPRLVKTDAAHSAAAGNVPSAKLQALMEMVEELREEDRRILIFSQFTSMLALIAAELVQRDISFTQLTGETQDRAAAVRTFQQGEAAVFLISLKAGGVGLNLTAADTVIHYDPWWNPAAENQATDRAWRIGQDKPVFVYKLIAKGTVEEKIQILQQKKSALAQAMLSPTGEAQNGALTQDDLQAIFAPLSD</sequence>
<gene>
    <name evidence="6" type="ORF">ACFPM8_02000</name>
</gene>
<dbReference type="PROSITE" id="PS51192">
    <property type="entry name" value="HELICASE_ATP_BIND_1"/>
    <property type="match status" value="1"/>
</dbReference>
<evidence type="ECO:0000313" key="7">
    <source>
        <dbReference type="Proteomes" id="UP001596045"/>
    </source>
</evidence>
<evidence type="ECO:0000256" key="2">
    <source>
        <dbReference type="PROSITE-ProRule" id="PRU00325"/>
    </source>
</evidence>
<keyword evidence="2" id="KW-0479">Metal-binding</keyword>
<dbReference type="Proteomes" id="UP001596045">
    <property type="component" value="Unassembled WGS sequence"/>
</dbReference>
<protein>
    <submittedName>
        <fullName evidence="6">SNF2-related protein</fullName>
    </submittedName>
</protein>
<dbReference type="InterPro" id="IPR038718">
    <property type="entry name" value="SNF2-like_sf"/>
</dbReference>
<dbReference type="Pfam" id="PF00176">
    <property type="entry name" value="SNF2-rel_dom"/>
    <property type="match status" value="1"/>
</dbReference>
<organism evidence="6 7">
    <name type="scientific">Paraherbaspirillum soli</name>
    <dbReference type="NCBI Taxonomy" id="631222"/>
    <lineage>
        <taxon>Bacteria</taxon>
        <taxon>Pseudomonadati</taxon>
        <taxon>Pseudomonadota</taxon>
        <taxon>Betaproteobacteria</taxon>
        <taxon>Burkholderiales</taxon>
        <taxon>Oxalobacteraceae</taxon>
        <taxon>Paraherbaspirillum</taxon>
    </lineage>
</organism>
<dbReference type="PROSITE" id="PS50966">
    <property type="entry name" value="ZF_SWIM"/>
    <property type="match status" value="1"/>
</dbReference>
<keyword evidence="1" id="KW-0378">Hydrolase</keyword>
<dbReference type="SUPFAM" id="SSF52540">
    <property type="entry name" value="P-loop containing nucleoside triphosphate hydrolases"/>
    <property type="match status" value="2"/>
</dbReference>
<feature type="domain" description="SWIM-type" evidence="3">
    <location>
        <begin position="60"/>
        <end position="89"/>
    </location>
</feature>
<comment type="caution">
    <text evidence="6">The sequence shown here is derived from an EMBL/GenBank/DDBJ whole genome shotgun (WGS) entry which is preliminary data.</text>
</comment>
<evidence type="ECO:0000256" key="1">
    <source>
        <dbReference type="ARBA" id="ARBA00022801"/>
    </source>
</evidence>
<dbReference type="InterPro" id="IPR014001">
    <property type="entry name" value="Helicase_ATP-bd"/>
</dbReference>
<dbReference type="CDD" id="cd18793">
    <property type="entry name" value="SF2_C_SNF"/>
    <property type="match status" value="1"/>
</dbReference>
<dbReference type="InterPro" id="IPR000330">
    <property type="entry name" value="SNF2_N"/>
</dbReference>
<reference evidence="7" key="1">
    <citation type="journal article" date="2019" name="Int. J. Syst. Evol. Microbiol.">
        <title>The Global Catalogue of Microorganisms (GCM) 10K type strain sequencing project: providing services to taxonomists for standard genome sequencing and annotation.</title>
        <authorList>
            <consortium name="The Broad Institute Genomics Platform"/>
            <consortium name="The Broad Institute Genome Sequencing Center for Infectious Disease"/>
            <person name="Wu L."/>
            <person name="Ma J."/>
        </authorList>
    </citation>
    <scope>NUCLEOTIDE SEQUENCE [LARGE SCALE GENOMIC DNA]</scope>
    <source>
        <strain evidence="7">JCM 17066</strain>
    </source>
</reference>
<feature type="domain" description="Helicase C-terminal" evidence="5">
    <location>
        <begin position="972"/>
        <end position="1133"/>
    </location>
</feature>
<dbReference type="PROSITE" id="PS51194">
    <property type="entry name" value="HELICASE_CTER"/>
    <property type="match status" value="1"/>
</dbReference>
<keyword evidence="2" id="KW-0862">Zinc</keyword>
<accession>A0ABW0M6N9</accession>
<feature type="domain" description="Helicase ATP-binding" evidence="4">
    <location>
        <begin position="683"/>
        <end position="843"/>
    </location>
</feature>
<evidence type="ECO:0000313" key="6">
    <source>
        <dbReference type="EMBL" id="MFC5472722.1"/>
    </source>
</evidence>
<dbReference type="InterPro" id="IPR007527">
    <property type="entry name" value="Znf_SWIM"/>
</dbReference>
<dbReference type="SMART" id="SM00487">
    <property type="entry name" value="DEXDc"/>
    <property type="match status" value="1"/>
</dbReference>
<dbReference type="InterPro" id="IPR049730">
    <property type="entry name" value="SNF2/RAD54-like_C"/>
</dbReference>
<dbReference type="Pfam" id="PF00271">
    <property type="entry name" value="Helicase_C"/>
    <property type="match status" value="1"/>
</dbReference>
<dbReference type="RefSeq" id="WP_378994425.1">
    <property type="nucleotide sequence ID" value="NZ_JBHSMT010000005.1"/>
</dbReference>
<dbReference type="CDD" id="cd18012">
    <property type="entry name" value="DEXQc_arch_SWI2_SNF2"/>
    <property type="match status" value="1"/>
</dbReference>
<dbReference type="InterPro" id="IPR027417">
    <property type="entry name" value="P-loop_NTPase"/>
</dbReference>
<name>A0ABW0M6N9_9BURK</name>
<dbReference type="EMBL" id="JBHSMT010000005">
    <property type="protein sequence ID" value="MFC5472722.1"/>
    <property type="molecule type" value="Genomic_DNA"/>
</dbReference>
<dbReference type="InterPro" id="IPR001650">
    <property type="entry name" value="Helicase_C-like"/>
</dbReference>
<evidence type="ECO:0000259" key="4">
    <source>
        <dbReference type="PROSITE" id="PS51192"/>
    </source>
</evidence>
<keyword evidence="7" id="KW-1185">Reference proteome</keyword>
<dbReference type="PANTHER" id="PTHR10799">
    <property type="entry name" value="SNF2/RAD54 HELICASE FAMILY"/>
    <property type="match status" value="1"/>
</dbReference>
<dbReference type="Pfam" id="PF04434">
    <property type="entry name" value="SWIM"/>
    <property type="match status" value="1"/>
</dbReference>
<dbReference type="Gene3D" id="3.40.50.300">
    <property type="entry name" value="P-loop containing nucleotide triphosphate hydrolases"/>
    <property type="match status" value="1"/>
</dbReference>
<evidence type="ECO:0000259" key="5">
    <source>
        <dbReference type="PROSITE" id="PS51194"/>
    </source>
</evidence>
<evidence type="ECO:0000259" key="3">
    <source>
        <dbReference type="PROSITE" id="PS50966"/>
    </source>
</evidence>
<dbReference type="Gene3D" id="3.40.50.10810">
    <property type="entry name" value="Tandem AAA-ATPase domain"/>
    <property type="match status" value="1"/>
</dbReference>
<proteinExistence type="predicted"/>
<keyword evidence="2" id="KW-0863">Zinc-finger</keyword>
<dbReference type="SMART" id="SM00490">
    <property type="entry name" value="HELICc"/>
    <property type="match status" value="1"/>
</dbReference>